<dbReference type="eggNOG" id="COG1746">
    <property type="taxonomic scope" value="Bacteria"/>
</dbReference>
<evidence type="ECO:0000313" key="2">
    <source>
        <dbReference type="Proteomes" id="UP000001880"/>
    </source>
</evidence>
<dbReference type="SUPFAM" id="SSF81631">
    <property type="entry name" value="PAP/OAS1 substrate-binding domain"/>
    <property type="match status" value="1"/>
</dbReference>
<dbReference type="KEGG" id="hoh:Hoch_5985"/>
<dbReference type="AlphaFoldDB" id="D0LJV3"/>
<dbReference type="STRING" id="502025.Hoch_5985"/>
<reference evidence="1 2" key="1">
    <citation type="journal article" date="2010" name="Stand. Genomic Sci.">
        <title>Complete genome sequence of Haliangium ochraceum type strain (SMP-2).</title>
        <authorList>
            <consortium name="US DOE Joint Genome Institute (JGI-PGF)"/>
            <person name="Ivanova N."/>
            <person name="Daum C."/>
            <person name="Lang E."/>
            <person name="Abt B."/>
            <person name="Kopitz M."/>
            <person name="Saunders E."/>
            <person name="Lapidus A."/>
            <person name="Lucas S."/>
            <person name="Glavina Del Rio T."/>
            <person name="Nolan M."/>
            <person name="Tice H."/>
            <person name="Copeland A."/>
            <person name="Cheng J.F."/>
            <person name="Chen F."/>
            <person name="Bruce D."/>
            <person name="Goodwin L."/>
            <person name="Pitluck S."/>
            <person name="Mavromatis K."/>
            <person name="Pati A."/>
            <person name="Mikhailova N."/>
            <person name="Chen A."/>
            <person name="Palaniappan K."/>
            <person name="Land M."/>
            <person name="Hauser L."/>
            <person name="Chang Y.J."/>
            <person name="Jeffries C.D."/>
            <person name="Detter J.C."/>
            <person name="Brettin T."/>
            <person name="Rohde M."/>
            <person name="Goker M."/>
            <person name="Bristow J."/>
            <person name="Markowitz V."/>
            <person name="Eisen J.A."/>
            <person name="Hugenholtz P."/>
            <person name="Kyrpides N.C."/>
            <person name="Klenk H.P."/>
        </authorList>
    </citation>
    <scope>NUCLEOTIDE SEQUENCE [LARGE SCALE GENOMIC DNA]</scope>
    <source>
        <strain evidence="2">DSM 14365 / CIP 107738 / JCM 11303 / AJ 13395 / SMP-2</strain>
    </source>
</reference>
<protein>
    <submittedName>
        <fullName evidence="1">DNA polymerase, beta-like region</fullName>
    </submittedName>
</protein>
<gene>
    <name evidence="1" type="ordered locus">Hoch_5985</name>
</gene>
<dbReference type="Gene3D" id="1.10.1410.20">
    <property type="entry name" value="2'-5'-oligoadenylate synthetase 1, domain 2"/>
    <property type="match status" value="1"/>
</dbReference>
<dbReference type="HOGENOM" id="CLU_073286_1_0_7"/>
<proteinExistence type="predicted"/>
<keyword evidence="2" id="KW-1185">Reference proteome</keyword>
<accession>D0LJV3</accession>
<evidence type="ECO:0000313" key="1">
    <source>
        <dbReference type="EMBL" id="ACY18460.1"/>
    </source>
</evidence>
<sequence>MRAKHLEFIRARKQRHPQYAEVVRLMKWWKQGQTRADGSFRCKSFLLELLVAHLADRNELPFTDYQSTLQRIFDYVVKSGLEAPIAFGDFGQSPSLSANAPIQIFDPVNGANNIAADYSDANRKRLVAAARSAADAIVEAGRYMDTTSRAKAWQRVFGRSFPG</sequence>
<name>D0LJV3_HALO1</name>
<dbReference type="Proteomes" id="UP000001880">
    <property type="component" value="Chromosome"/>
</dbReference>
<dbReference type="EMBL" id="CP001804">
    <property type="protein sequence ID" value="ACY18460.1"/>
    <property type="molecule type" value="Genomic_DNA"/>
</dbReference>
<organism evidence="1 2">
    <name type="scientific">Haliangium ochraceum (strain DSM 14365 / JCM 11303 / SMP-2)</name>
    <dbReference type="NCBI Taxonomy" id="502025"/>
    <lineage>
        <taxon>Bacteria</taxon>
        <taxon>Pseudomonadati</taxon>
        <taxon>Myxococcota</taxon>
        <taxon>Polyangia</taxon>
        <taxon>Haliangiales</taxon>
        <taxon>Kofleriaceae</taxon>
        <taxon>Haliangium</taxon>
    </lineage>
</organism>